<organism evidence="4 5">
    <name type="scientific">Tegillarca granosa</name>
    <name type="common">Malaysian cockle</name>
    <name type="synonym">Anadara granosa</name>
    <dbReference type="NCBI Taxonomy" id="220873"/>
    <lineage>
        <taxon>Eukaryota</taxon>
        <taxon>Metazoa</taxon>
        <taxon>Spiralia</taxon>
        <taxon>Lophotrochozoa</taxon>
        <taxon>Mollusca</taxon>
        <taxon>Bivalvia</taxon>
        <taxon>Autobranchia</taxon>
        <taxon>Pteriomorphia</taxon>
        <taxon>Arcoida</taxon>
        <taxon>Arcoidea</taxon>
        <taxon>Arcidae</taxon>
        <taxon>Tegillarca</taxon>
    </lineage>
</organism>
<dbReference type="PANTHER" id="PTHR45668">
    <property type="entry name" value="SERINE/THREONINE-PROTEIN PHOSPHATASE 5-RELATED"/>
    <property type="match status" value="1"/>
</dbReference>
<keyword evidence="3" id="KW-0464">Manganese</keyword>
<evidence type="ECO:0000313" key="4">
    <source>
        <dbReference type="EMBL" id="KAJ8298522.1"/>
    </source>
</evidence>
<dbReference type="SUPFAM" id="SSF56300">
    <property type="entry name" value="Metallo-dependent phosphatases"/>
    <property type="match status" value="1"/>
</dbReference>
<dbReference type="Proteomes" id="UP001217089">
    <property type="component" value="Unassembled WGS sequence"/>
</dbReference>
<keyword evidence="5" id="KW-1185">Reference proteome</keyword>
<proteinExistence type="predicted"/>
<sequence length="137" mass="16045">MERQVETMKDKQTDNKIKTRYSNVLWSDPRQQDGCFANTYLFVHMSVNLKVLTIFSASNYYEEGSNRGAYVKLIGDSLDHHIVQVSQIESSALHDLREKIMGCKSELLNEFRKHDPHNLGMCRIFRVHEFKSELFQC</sequence>
<evidence type="ECO:0000256" key="3">
    <source>
        <dbReference type="ARBA" id="ARBA00023211"/>
    </source>
</evidence>
<dbReference type="PANTHER" id="PTHR45668:SF3">
    <property type="entry name" value="SERINE_THREONINE-PROTEIN PHOSPHATASE RDGC"/>
    <property type="match status" value="1"/>
</dbReference>
<dbReference type="InterPro" id="IPR029052">
    <property type="entry name" value="Metallo-depent_PP-like"/>
</dbReference>
<dbReference type="InterPro" id="IPR051134">
    <property type="entry name" value="PPP_phosphatase"/>
</dbReference>
<evidence type="ECO:0000256" key="2">
    <source>
        <dbReference type="ARBA" id="ARBA00022723"/>
    </source>
</evidence>
<gene>
    <name evidence="4" type="ORF">KUTeg_025053</name>
</gene>
<name>A0ABQ9DZS4_TEGGR</name>
<accession>A0ABQ9DZS4</accession>
<dbReference type="Gene3D" id="3.60.21.10">
    <property type="match status" value="1"/>
</dbReference>
<evidence type="ECO:0000313" key="5">
    <source>
        <dbReference type="Proteomes" id="UP001217089"/>
    </source>
</evidence>
<dbReference type="EMBL" id="JARBDR010000923">
    <property type="protein sequence ID" value="KAJ8298522.1"/>
    <property type="molecule type" value="Genomic_DNA"/>
</dbReference>
<keyword evidence="2" id="KW-0479">Metal-binding</keyword>
<comment type="caution">
    <text evidence="4">The sequence shown here is derived from an EMBL/GenBank/DDBJ whole genome shotgun (WGS) entry which is preliminary data.</text>
</comment>
<reference evidence="4 5" key="1">
    <citation type="submission" date="2022-12" db="EMBL/GenBank/DDBJ databases">
        <title>Chromosome-level genome of Tegillarca granosa.</title>
        <authorList>
            <person name="Kim J."/>
        </authorList>
    </citation>
    <scope>NUCLEOTIDE SEQUENCE [LARGE SCALE GENOMIC DNA]</scope>
    <source>
        <strain evidence="4">Teg-2019</strain>
        <tissue evidence="4">Adductor muscle</tissue>
    </source>
</reference>
<protein>
    <submittedName>
        <fullName evidence="4">Uncharacterized protein</fullName>
    </submittedName>
</protein>
<comment type="cofactor">
    <cofactor evidence="1">
        <name>Mn(2+)</name>
        <dbReference type="ChEBI" id="CHEBI:29035"/>
    </cofactor>
</comment>
<evidence type="ECO:0000256" key="1">
    <source>
        <dbReference type="ARBA" id="ARBA00001936"/>
    </source>
</evidence>